<dbReference type="InterPro" id="IPR026680">
    <property type="entry name" value="CCDC137"/>
</dbReference>
<feature type="compositionally biased region" description="Basic residues" evidence="1">
    <location>
        <begin position="1"/>
        <end position="12"/>
    </location>
</feature>
<dbReference type="PANTHER" id="PTHR21838">
    <property type="entry name" value="COILED-COIL DOMAIN-CONTAINING PROTEIN 137"/>
    <property type="match status" value="1"/>
</dbReference>
<dbReference type="AlphaFoldDB" id="A0A1L8DBQ0"/>
<feature type="region of interest" description="Disordered" evidence="1">
    <location>
        <begin position="138"/>
        <end position="180"/>
    </location>
</feature>
<evidence type="ECO:0000313" key="2">
    <source>
        <dbReference type="EMBL" id="JAV03805.1"/>
    </source>
</evidence>
<feature type="compositionally biased region" description="Basic and acidic residues" evidence="1">
    <location>
        <begin position="66"/>
        <end position="101"/>
    </location>
</feature>
<dbReference type="PANTHER" id="PTHR21838:SF2">
    <property type="entry name" value="COILED-COIL DOMAIN-CONTAINING PROTEIN 137"/>
    <property type="match status" value="1"/>
</dbReference>
<name>A0A1L8DBQ0_9DIPT</name>
<feature type="region of interest" description="Disordered" evidence="1">
    <location>
        <begin position="1"/>
        <end position="21"/>
    </location>
</feature>
<protein>
    <submittedName>
        <fullName evidence="2">Uncharacterized protein</fullName>
    </submittedName>
</protein>
<evidence type="ECO:0000256" key="1">
    <source>
        <dbReference type="SAM" id="MobiDB-lite"/>
    </source>
</evidence>
<reference evidence="2" key="1">
    <citation type="submission" date="2016-12" db="EMBL/GenBank/DDBJ databases">
        <title>An insight into the sialome and mialome of the sand fly, Nyssomyia neivai.</title>
        <authorList>
            <person name="Sebastian V."/>
            <person name="Goulart T.M."/>
            <person name="Oliveira W."/>
            <person name="Calvo E."/>
            <person name="Oliveira L.F."/>
            <person name="Pinto M.C."/>
            <person name="Rosselino A.M."/>
            <person name="Ribeiro J.M."/>
        </authorList>
    </citation>
    <scope>NUCLEOTIDE SEQUENCE</scope>
</reference>
<organism evidence="2">
    <name type="scientific">Nyssomyia neivai</name>
    <dbReference type="NCBI Taxonomy" id="330878"/>
    <lineage>
        <taxon>Eukaryota</taxon>
        <taxon>Metazoa</taxon>
        <taxon>Ecdysozoa</taxon>
        <taxon>Arthropoda</taxon>
        <taxon>Hexapoda</taxon>
        <taxon>Insecta</taxon>
        <taxon>Pterygota</taxon>
        <taxon>Neoptera</taxon>
        <taxon>Endopterygota</taxon>
        <taxon>Diptera</taxon>
        <taxon>Nematocera</taxon>
        <taxon>Psychodoidea</taxon>
        <taxon>Psychodidae</taxon>
        <taxon>Nyssomyia</taxon>
    </lineage>
</organism>
<proteinExistence type="predicted"/>
<feature type="region of interest" description="Disordered" evidence="1">
    <location>
        <begin position="56"/>
        <end position="101"/>
    </location>
</feature>
<dbReference type="EMBL" id="GFDF01010279">
    <property type="protein sequence ID" value="JAV03805.1"/>
    <property type="molecule type" value="Transcribed_RNA"/>
</dbReference>
<feature type="compositionally biased region" description="Basic residues" evidence="1">
    <location>
        <begin position="160"/>
        <end position="172"/>
    </location>
</feature>
<sequence>MGRKIPAKHHHGVRDPIKQNRERFLKIRDKIDNPPRNIKDQPISRATAQFIKLKEEAKAGTYRPRGGIEDIPRPMKNKNKTDVPRPYKKVDNHKPLKGEGPRDFLRRVNRATQNSLKEAHYEAKYNVDIVREESGEVTIQKRQVDSKGTPAPSRITKFNEKKKLKREKKRNQKKEDESDKEIFKRDVVQFGEVCHRPPELKVIQKSTKLKNKSLNDIVRPGRKNLLLNSLLKTE</sequence>
<dbReference type="GO" id="GO:0005634">
    <property type="term" value="C:nucleus"/>
    <property type="evidence" value="ECO:0007669"/>
    <property type="project" value="TreeGrafter"/>
</dbReference>
<accession>A0A1L8DBQ0</accession>